<dbReference type="PANTHER" id="PTHR46309">
    <property type="entry name" value="PHD FINGER PROTEIN 12"/>
    <property type="match status" value="1"/>
</dbReference>
<evidence type="ECO:0000313" key="8">
    <source>
        <dbReference type="Proteomes" id="UP001530293"/>
    </source>
</evidence>
<protein>
    <recommendedName>
        <fullName evidence="6">PHD-type domain-containing protein</fullName>
    </recommendedName>
</protein>
<reference evidence="7 8" key="1">
    <citation type="submission" date="2024-10" db="EMBL/GenBank/DDBJ databases">
        <title>Updated reference genomes for cyclostephanoid diatoms.</title>
        <authorList>
            <person name="Roberts W.R."/>
            <person name="Alverson A.J."/>
        </authorList>
    </citation>
    <scope>NUCLEOTIDE SEQUENCE [LARGE SCALE GENOMIC DNA]</scope>
    <source>
        <strain evidence="7 8">AJA232-27</strain>
    </source>
</reference>
<feature type="region of interest" description="Disordered" evidence="5">
    <location>
        <begin position="346"/>
        <end position="455"/>
    </location>
</feature>
<dbReference type="PANTHER" id="PTHR46309:SF1">
    <property type="entry name" value="PHD FINGER PROTEIN 12"/>
    <property type="match status" value="1"/>
</dbReference>
<dbReference type="InterPro" id="IPR019786">
    <property type="entry name" value="Zinc_finger_PHD-type_CS"/>
</dbReference>
<evidence type="ECO:0000256" key="5">
    <source>
        <dbReference type="SAM" id="MobiDB-lite"/>
    </source>
</evidence>
<feature type="compositionally biased region" description="Basic and acidic residues" evidence="5">
    <location>
        <begin position="392"/>
        <end position="402"/>
    </location>
</feature>
<proteinExistence type="predicted"/>
<dbReference type="AlphaFoldDB" id="A0ABD3NC25"/>
<evidence type="ECO:0000256" key="3">
    <source>
        <dbReference type="ARBA" id="ARBA00022833"/>
    </source>
</evidence>
<name>A0ABD3NC25_9STRA</name>
<keyword evidence="2 4" id="KW-0863">Zinc-finger</keyword>
<dbReference type="InterPro" id="IPR019787">
    <property type="entry name" value="Znf_PHD-finger"/>
</dbReference>
<keyword evidence="3" id="KW-0862">Zinc</keyword>
<dbReference type="EMBL" id="JALLBG020000015">
    <property type="protein sequence ID" value="KAL3772162.1"/>
    <property type="molecule type" value="Genomic_DNA"/>
</dbReference>
<dbReference type="Pfam" id="PF00628">
    <property type="entry name" value="PHD"/>
    <property type="match status" value="1"/>
</dbReference>
<dbReference type="InterPro" id="IPR001965">
    <property type="entry name" value="Znf_PHD"/>
</dbReference>
<feature type="region of interest" description="Disordered" evidence="5">
    <location>
        <begin position="1"/>
        <end position="20"/>
    </location>
</feature>
<dbReference type="PROSITE" id="PS50016">
    <property type="entry name" value="ZF_PHD_2"/>
    <property type="match status" value="1"/>
</dbReference>
<dbReference type="Proteomes" id="UP001530293">
    <property type="component" value="Unassembled WGS sequence"/>
</dbReference>
<dbReference type="InterPro" id="IPR013083">
    <property type="entry name" value="Znf_RING/FYVE/PHD"/>
</dbReference>
<accession>A0ABD3NC25</accession>
<comment type="caution">
    <text evidence="7">The sequence shown here is derived from an EMBL/GenBank/DDBJ whole genome shotgun (WGS) entry which is preliminary data.</text>
</comment>
<evidence type="ECO:0000256" key="4">
    <source>
        <dbReference type="PROSITE-ProRule" id="PRU00146"/>
    </source>
</evidence>
<evidence type="ECO:0000259" key="6">
    <source>
        <dbReference type="PROSITE" id="PS50016"/>
    </source>
</evidence>
<evidence type="ECO:0000313" key="7">
    <source>
        <dbReference type="EMBL" id="KAL3772162.1"/>
    </source>
</evidence>
<evidence type="ECO:0000256" key="2">
    <source>
        <dbReference type="ARBA" id="ARBA00022771"/>
    </source>
</evidence>
<dbReference type="Gene3D" id="3.30.40.10">
    <property type="entry name" value="Zinc/RING finger domain, C3HC4 (zinc finger)"/>
    <property type="match status" value="1"/>
</dbReference>
<organism evidence="7 8">
    <name type="scientific">Discostella pseudostelligera</name>
    <dbReference type="NCBI Taxonomy" id="259834"/>
    <lineage>
        <taxon>Eukaryota</taxon>
        <taxon>Sar</taxon>
        <taxon>Stramenopiles</taxon>
        <taxon>Ochrophyta</taxon>
        <taxon>Bacillariophyta</taxon>
        <taxon>Coscinodiscophyceae</taxon>
        <taxon>Thalassiosirophycidae</taxon>
        <taxon>Stephanodiscales</taxon>
        <taxon>Stephanodiscaceae</taxon>
        <taxon>Discostella</taxon>
    </lineage>
</organism>
<dbReference type="SUPFAM" id="SSF57903">
    <property type="entry name" value="FYVE/PHD zinc finger"/>
    <property type="match status" value="1"/>
</dbReference>
<keyword evidence="8" id="KW-1185">Reference proteome</keyword>
<feature type="compositionally biased region" description="Basic and acidic residues" evidence="5">
    <location>
        <begin position="346"/>
        <end position="357"/>
    </location>
</feature>
<dbReference type="SMART" id="SM00249">
    <property type="entry name" value="PHD"/>
    <property type="match status" value="1"/>
</dbReference>
<dbReference type="PROSITE" id="PS01359">
    <property type="entry name" value="ZF_PHD_1"/>
    <property type="match status" value="1"/>
</dbReference>
<dbReference type="InterPro" id="IPR042163">
    <property type="entry name" value="PHF12"/>
</dbReference>
<evidence type="ECO:0000256" key="1">
    <source>
        <dbReference type="ARBA" id="ARBA00022723"/>
    </source>
</evidence>
<keyword evidence="1" id="KW-0479">Metal-binding</keyword>
<feature type="domain" description="PHD-type" evidence="6">
    <location>
        <begin position="19"/>
        <end position="66"/>
    </location>
</feature>
<sequence length="731" mass="81146">MTESDQNENDDDDADDENNEECEICGDGGDLICCDYCPKCYHADCLQVNDPDSLPDPWHCSSCVVQGVKGTGAGTVNNDNKSINNLEQVSDSPIIQSVPVSECDDGKSALAGVEPQVNMLLDILDSDSYYWSKGIIIHVKNITPKDPNAKPPAISKGNCFVTVRHEGWGSLLCEELPYPNERLAPVATYTKPVKCFVTLSGLKAKDFGYAINLEPNKNVLNWTNVWPCKIYLRAPHQNNIHASDLLRNQNNLFVQPYMTYLLPHYLAKHMSHGGQWLTVDHCRQWKNLSVKDGSTDVTCLLQELSSRGQKTGTASYFVTNKFCQAYRTAQADPLPVELPASLFPKQQEDRHDSRNGLEQKIPISHPPPKITTAPLIEPVPKPTPKLKPKPLPKPEKSRDSKTSVKRKRNNSPHPTTSSKVAIKTPPPVKPKPEPVKRRGSQTNSTRRRSISPRPLISKAATSLSSETAPLPAVVKSTASTSWFERPPFLPPPIPIADMAFPNQGVRHLPDSNRWASVVRVSGNELFVGFSGSQSEAAYGTKLALELSREENEPGGVGVETTNDQRDDFGGLDLMTHFPNFPSASNISEAAGKLSDLFNTTAESIVSAFEEAQSKKDQKQSSDVSSARFRLQDWVTMHSTHNMQQLKDMVLSDETTNVVSNDFAFVVDVKSDENVHRIRRKKSNPRLLPQMSVEAEQNITNDHSAGTTLDSNWREQSILDACSRLHWRRQNE</sequence>
<dbReference type="GO" id="GO:0008270">
    <property type="term" value="F:zinc ion binding"/>
    <property type="evidence" value="ECO:0007669"/>
    <property type="project" value="UniProtKB-KW"/>
</dbReference>
<gene>
    <name evidence="7" type="ORF">ACHAWU_008563</name>
</gene>
<dbReference type="InterPro" id="IPR011011">
    <property type="entry name" value="Znf_FYVE_PHD"/>
</dbReference>